<keyword evidence="4" id="KW-0808">Transferase</keyword>
<sequence>MRSSSARSCRAQRRRRRSSVRSTTLSSPPYTLTSMPPTIPTFLWSSAPVVTCTSSASASPADASPSPSLSTTKTLLALDYLHMMGVVYRDMKPKNVLVRDDGHIMLSDFDLSLKCDVVPKLMM</sequence>
<dbReference type="GO" id="GO:0004674">
    <property type="term" value="F:protein serine/threonine kinase activity"/>
    <property type="evidence" value="ECO:0007669"/>
    <property type="project" value="UniProtKB-KW"/>
</dbReference>
<organism evidence="12 13">
    <name type="scientific">Canna indica</name>
    <name type="common">Indian-shot</name>
    <dbReference type="NCBI Taxonomy" id="4628"/>
    <lineage>
        <taxon>Eukaryota</taxon>
        <taxon>Viridiplantae</taxon>
        <taxon>Streptophyta</taxon>
        <taxon>Embryophyta</taxon>
        <taxon>Tracheophyta</taxon>
        <taxon>Spermatophyta</taxon>
        <taxon>Magnoliopsida</taxon>
        <taxon>Liliopsida</taxon>
        <taxon>Zingiberales</taxon>
        <taxon>Cannaceae</taxon>
        <taxon>Canna</taxon>
    </lineage>
</organism>
<dbReference type="Pfam" id="PF00069">
    <property type="entry name" value="Pkinase"/>
    <property type="match status" value="1"/>
</dbReference>
<dbReference type="PROSITE" id="PS00108">
    <property type="entry name" value="PROTEIN_KINASE_ST"/>
    <property type="match status" value="1"/>
</dbReference>
<keyword evidence="7" id="KW-0067">ATP-binding</keyword>
<evidence type="ECO:0000259" key="11">
    <source>
        <dbReference type="PROSITE" id="PS50011"/>
    </source>
</evidence>
<evidence type="ECO:0000256" key="5">
    <source>
        <dbReference type="ARBA" id="ARBA00022741"/>
    </source>
</evidence>
<dbReference type="InterPro" id="IPR011009">
    <property type="entry name" value="Kinase-like_dom_sf"/>
</dbReference>
<feature type="compositionally biased region" description="Basic residues" evidence="10">
    <location>
        <begin position="10"/>
        <end position="19"/>
    </location>
</feature>
<dbReference type="PROSITE" id="PS50011">
    <property type="entry name" value="PROTEIN_KINASE_DOM"/>
    <property type="match status" value="1"/>
</dbReference>
<dbReference type="EMBL" id="CP136894">
    <property type="protein sequence ID" value="WOL07638.1"/>
    <property type="molecule type" value="Genomic_DNA"/>
</dbReference>
<name>A0AAQ3KF18_9LILI</name>
<dbReference type="InterPro" id="IPR008271">
    <property type="entry name" value="Ser/Thr_kinase_AS"/>
</dbReference>
<dbReference type="Proteomes" id="UP001327560">
    <property type="component" value="Chromosome 5"/>
</dbReference>
<proteinExistence type="inferred from homology"/>
<reference evidence="12 13" key="1">
    <citation type="submission" date="2023-10" db="EMBL/GenBank/DDBJ databases">
        <title>Chromosome-scale genome assembly provides insights into flower coloration mechanisms of Canna indica.</title>
        <authorList>
            <person name="Li C."/>
        </authorList>
    </citation>
    <scope>NUCLEOTIDE SEQUENCE [LARGE SCALE GENOMIC DNA]</scope>
    <source>
        <tissue evidence="12">Flower</tissue>
    </source>
</reference>
<feature type="region of interest" description="Disordered" evidence="10">
    <location>
        <begin position="1"/>
        <end position="35"/>
    </location>
</feature>
<dbReference type="Gene3D" id="1.10.510.10">
    <property type="entry name" value="Transferase(Phosphotransferase) domain 1"/>
    <property type="match status" value="1"/>
</dbReference>
<keyword evidence="3" id="KW-0723">Serine/threonine-protein kinase</keyword>
<evidence type="ECO:0000256" key="6">
    <source>
        <dbReference type="ARBA" id="ARBA00022777"/>
    </source>
</evidence>
<comment type="catalytic activity">
    <reaction evidence="8">
        <text>L-threonyl-[protein] + ATP = O-phospho-L-threonyl-[protein] + ADP + H(+)</text>
        <dbReference type="Rhea" id="RHEA:46608"/>
        <dbReference type="Rhea" id="RHEA-COMP:11060"/>
        <dbReference type="Rhea" id="RHEA-COMP:11605"/>
        <dbReference type="ChEBI" id="CHEBI:15378"/>
        <dbReference type="ChEBI" id="CHEBI:30013"/>
        <dbReference type="ChEBI" id="CHEBI:30616"/>
        <dbReference type="ChEBI" id="CHEBI:61977"/>
        <dbReference type="ChEBI" id="CHEBI:456216"/>
        <dbReference type="EC" id="2.7.11.1"/>
    </reaction>
</comment>
<evidence type="ECO:0000256" key="3">
    <source>
        <dbReference type="ARBA" id="ARBA00022527"/>
    </source>
</evidence>
<dbReference type="SUPFAM" id="SSF56112">
    <property type="entry name" value="Protein kinase-like (PK-like)"/>
    <property type="match status" value="1"/>
</dbReference>
<dbReference type="GO" id="GO:0005524">
    <property type="term" value="F:ATP binding"/>
    <property type="evidence" value="ECO:0007669"/>
    <property type="project" value="UniProtKB-KW"/>
</dbReference>
<evidence type="ECO:0000313" key="13">
    <source>
        <dbReference type="Proteomes" id="UP001327560"/>
    </source>
</evidence>
<evidence type="ECO:0000256" key="1">
    <source>
        <dbReference type="ARBA" id="ARBA00009903"/>
    </source>
</evidence>
<protein>
    <recommendedName>
        <fullName evidence="2">non-specific serine/threonine protein kinase</fullName>
        <ecNumber evidence="2">2.7.11.1</ecNumber>
    </recommendedName>
</protein>
<keyword evidence="5" id="KW-0547">Nucleotide-binding</keyword>
<accession>A0AAQ3KF18</accession>
<evidence type="ECO:0000256" key="10">
    <source>
        <dbReference type="SAM" id="MobiDB-lite"/>
    </source>
</evidence>
<comment type="catalytic activity">
    <reaction evidence="9">
        <text>L-seryl-[protein] + ATP = O-phospho-L-seryl-[protein] + ADP + H(+)</text>
        <dbReference type="Rhea" id="RHEA:17989"/>
        <dbReference type="Rhea" id="RHEA-COMP:9863"/>
        <dbReference type="Rhea" id="RHEA-COMP:11604"/>
        <dbReference type="ChEBI" id="CHEBI:15378"/>
        <dbReference type="ChEBI" id="CHEBI:29999"/>
        <dbReference type="ChEBI" id="CHEBI:30616"/>
        <dbReference type="ChEBI" id="CHEBI:83421"/>
        <dbReference type="ChEBI" id="CHEBI:456216"/>
        <dbReference type="EC" id="2.7.11.1"/>
    </reaction>
</comment>
<evidence type="ECO:0000256" key="7">
    <source>
        <dbReference type="ARBA" id="ARBA00022840"/>
    </source>
</evidence>
<dbReference type="EC" id="2.7.11.1" evidence="2"/>
<gene>
    <name evidence="12" type="ORF">Cni_G16383</name>
</gene>
<comment type="similarity">
    <text evidence="1">Belongs to the protein kinase superfamily. AGC Ser/Thr protein kinase family.</text>
</comment>
<feature type="domain" description="Protein kinase" evidence="11">
    <location>
        <begin position="1"/>
        <end position="123"/>
    </location>
</feature>
<dbReference type="InterPro" id="IPR000719">
    <property type="entry name" value="Prot_kinase_dom"/>
</dbReference>
<evidence type="ECO:0000256" key="4">
    <source>
        <dbReference type="ARBA" id="ARBA00022679"/>
    </source>
</evidence>
<keyword evidence="13" id="KW-1185">Reference proteome</keyword>
<dbReference type="PANTHER" id="PTHR45637">
    <property type="entry name" value="FLIPPASE KINASE 1-RELATED"/>
    <property type="match status" value="1"/>
</dbReference>
<dbReference type="AlphaFoldDB" id="A0AAQ3KF18"/>
<feature type="compositionally biased region" description="Low complexity" evidence="10">
    <location>
        <begin position="20"/>
        <end position="35"/>
    </location>
</feature>
<evidence type="ECO:0000256" key="2">
    <source>
        <dbReference type="ARBA" id="ARBA00012513"/>
    </source>
</evidence>
<keyword evidence="6" id="KW-0418">Kinase</keyword>
<evidence type="ECO:0000256" key="8">
    <source>
        <dbReference type="ARBA" id="ARBA00047899"/>
    </source>
</evidence>
<evidence type="ECO:0000256" key="9">
    <source>
        <dbReference type="ARBA" id="ARBA00048679"/>
    </source>
</evidence>
<evidence type="ECO:0000313" key="12">
    <source>
        <dbReference type="EMBL" id="WOL07638.1"/>
    </source>
</evidence>